<evidence type="ECO:0000313" key="2">
    <source>
        <dbReference type="EMBL" id="KIM57039.1"/>
    </source>
</evidence>
<sequence>MSVCYATIHTLSRHLDSEGNYPNYHIDHHHFDIDNPTIDKLQAGQRMTSCPLPPYHHRADDDHRRGNLMFI</sequence>
<evidence type="ECO:0000313" key="1">
    <source>
        <dbReference type="EMBL" id="KIM51756.1"/>
    </source>
</evidence>
<name>A0A0C3DLA0_9AGAM</name>
<reference evidence="3" key="2">
    <citation type="submission" date="2015-01" db="EMBL/GenBank/DDBJ databases">
        <title>Evolutionary Origins and Diversification of the Mycorrhizal Mutualists.</title>
        <authorList>
            <consortium name="DOE Joint Genome Institute"/>
            <consortium name="Mycorrhizal Genomics Consortium"/>
            <person name="Kohler A."/>
            <person name="Kuo A."/>
            <person name="Nagy L.G."/>
            <person name="Floudas D."/>
            <person name="Copeland A."/>
            <person name="Barry K.W."/>
            <person name="Cichocki N."/>
            <person name="Veneault-Fourrey C."/>
            <person name="LaButti K."/>
            <person name="Lindquist E.A."/>
            <person name="Lipzen A."/>
            <person name="Lundell T."/>
            <person name="Morin E."/>
            <person name="Murat C."/>
            <person name="Riley R."/>
            <person name="Ohm R."/>
            <person name="Sun H."/>
            <person name="Tunlid A."/>
            <person name="Henrissat B."/>
            <person name="Grigoriev I.V."/>
            <person name="Hibbett D.S."/>
            <person name="Martin F."/>
        </authorList>
    </citation>
    <scope>NUCLEOTIDE SEQUENCE [LARGE SCALE GENOMIC DNA]</scope>
    <source>
        <strain evidence="1 3">Foug A</strain>
    </source>
</reference>
<organism evidence="2 3">
    <name type="scientific">Scleroderma citrinum Foug A</name>
    <dbReference type="NCBI Taxonomy" id="1036808"/>
    <lineage>
        <taxon>Eukaryota</taxon>
        <taxon>Fungi</taxon>
        <taxon>Dikarya</taxon>
        <taxon>Basidiomycota</taxon>
        <taxon>Agaricomycotina</taxon>
        <taxon>Agaricomycetes</taxon>
        <taxon>Agaricomycetidae</taxon>
        <taxon>Boletales</taxon>
        <taxon>Sclerodermatineae</taxon>
        <taxon>Sclerodermataceae</taxon>
        <taxon>Scleroderma</taxon>
    </lineage>
</organism>
<proteinExistence type="predicted"/>
<evidence type="ECO:0000313" key="3">
    <source>
        <dbReference type="Proteomes" id="UP000053989"/>
    </source>
</evidence>
<dbReference type="Proteomes" id="UP000053989">
    <property type="component" value="Unassembled WGS sequence"/>
</dbReference>
<keyword evidence="3" id="KW-1185">Reference proteome</keyword>
<dbReference type="HOGENOM" id="CLU_2741499_0_0_1"/>
<reference evidence="2 3" key="1">
    <citation type="submission" date="2014-04" db="EMBL/GenBank/DDBJ databases">
        <authorList>
            <consortium name="DOE Joint Genome Institute"/>
            <person name="Kuo A."/>
            <person name="Kohler A."/>
            <person name="Nagy L.G."/>
            <person name="Floudas D."/>
            <person name="Copeland A."/>
            <person name="Barry K.W."/>
            <person name="Cichocki N."/>
            <person name="Veneault-Fourrey C."/>
            <person name="LaButti K."/>
            <person name="Lindquist E.A."/>
            <person name="Lipzen A."/>
            <person name="Lundell T."/>
            <person name="Morin E."/>
            <person name="Murat C."/>
            <person name="Sun H."/>
            <person name="Tunlid A."/>
            <person name="Henrissat B."/>
            <person name="Grigoriev I.V."/>
            <person name="Hibbett D.S."/>
            <person name="Martin F."/>
            <person name="Nordberg H.P."/>
            <person name="Cantor M.N."/>
            <person name="Hua S.X."/>
        </authorList>
    </citation>
    <scope>NUCLEOTIDE SEQUENCE [LARGE SCALE GENOMIC DNA]</scope>
    <source>
        <strain evidence="2 3">Foug A</strain>
    </source>
</reference>
<reference evidence="2" key="3">
    <citation type="submission" date="2015-02" db="EMBL/GenBank/DDBJ databases">
        <title>Evolutionary Origins and Diversification of the Mycorrhizal Mutualists.</title>
        <authorList>
            <consortium name="DOE Joint Genome Institute"/>
            <consortium name="Mycorrhizal Genomics Consortium"/>
            <person name="Kohler A."/>
            <person name="Kuo A."/>
            <person name="Nagy L.G."/>
            <person name="Floudas D."/>
            <person name="Copeland A."/>
            <person name="Barry K.W."/>
            <person name="Cichocki N."/>
            <person name="Veneault-Fourrey C."/>
            <person name="LaButti K."/>
            <person name="Lindquist E.A."/>
            <person name="Lipzen A."/>
            <person name="Lundell T."/>
            <person name="Morin E."/>
            <person name="Murat C."/>
            <person name="Riley R."/>
            <person name="Ohm R."/>
            <person name="Sun H."/>
            <person name="Tunlid A."/>
            <person name="Henrissat B."/>
            <person name="Grigoriev I.V."/>
            <person name="Hibbett D.S."/>
            <person name="Martin F."/>
        </authorList>
    </citation>
    <scope>NUCLEOTIDE SEQUENCE</scope>
    <source>
        <strain evidence="2">Foug A</strain>
    </source>
</reference>
<dbReference type="AlphaFoldDB" id="A0A0C3DLA0"/>
<gene>
    <name evidence="2" type="ORF">SCLCIDRAFT_1219881</name>
    <name evidence="1" type="ORF">SCLCIDRAFT_1224152</name>
</gene>
<accession>A0A0C3DLA0</accession>
<protein>
    <submittedName>
        <fullName evidence="2">Uncharacterized protein</fullName>
    </submittedName>
</protein>
<dbReference type="EMBL" id="KN822241">
    <property type="protein sequence ID" value="KIM51756.1"/>
    <property type="molecule type" value="Genomic_DNA"/>
</dbReference>
<dbReference type="EMBL" id="KN822107">
    <property type="protein sequence ID" value="KIM57039.1"/>
    <property type="molecule type" value="Genomic_DNA"/>
</dbReference>